<feature type="compositionally biased region" description="Low complexity" evidence="2">
    <location>
        <begin position="16"/>
        <end position="35"/>
    </location>
</feature>
<dbReference type="Proteomes" id="UP001140560">
    <property type="component" value="Unassembled WGS sequence"/>
</dbReference>
<evidence type="ECO:0000256" key="1">
    <source>
        <dbReference type="ARBA" id="ARBA00023065"/>
    </source>
</evidence>
<accession>A0A9W8Y2D9</accession>
<reference evidence="4" key="1">
    <citation type="submission" date="2022-10" db="EMBL/GenBank/DDBJ databases">
        <title>Tapping the CABI collections for fungal endophytes: first genome assemblies for Collariella, Neodidymelliopsis, Ascochyta clinopodiicola, Didymella pomorum, Didymosphaeria variabile, Neocosmospora piperis and Neocucurbitaria cava.</title>
        <authorList>
            <person name="Hill R."/>
        </authorList>
    </citation>
    <scope>NUCLEOTIDE SEQUENCE</scope>
    <source>
        <strain evidence="4">IMI 356814</strain>
    </source>
</reference>
<dbReference type="GO" id="GO:0005247">
    <property type="term" value="F:voltage-gated chloride channel activity"/>
    <property type="evidence" value="ECO:0007669"/>
    <property type="project" value="TreeGrafter"/>
</dbReference>
<keyword evidence="3" id="KW-0812">Transmembrane</keyword>
<dbReference type="GO" id="GO:0005794">
    <property type="term" value="C:Golgi apparatus"/>
    <property type="evidence" value="ECO:0007669"/>
    <property type="project" value="TreeGrafter"/>
</dbReference>
<dbReference type="GO" id="GO:0005769">
    <property type="term" value="C:early endosome"/>
    <property type="evidence" value="ECO:0007669"/>
    <property type="project" value="TreeGrafter"/>
</dbReference>
<gene>
    <name evidence="4" type="primary">GEF2_2</name>
    <name evidence="4" type="ORF">N0V83_009964</name>
</gene>
<proteinExistence type="predicted"/>
<dbReference type="PANTHER" id="PTHR45711">
    <property type="entry name" value="CHLORIDE CHANNEL PROTEIN"/>
    <property type="match status" value="1"/>
</dbReference>
<keyword evidence="1" id="KW-0406">Ion transport</keyword>
<feature type="transmembrane region" description="Helical" evidence="3">
    <location>
        <begin position="223"/>
        <end position="244"/>
    </location>
</feature>
<keyword evidence="1" id="KW-0813">Transport</keyword>
<comment type="caution">
    <text evidence="4">The sequence shown here is derived from an EMBL/GenBank/DDBJ whole genome shotgun (WGS) entry which is preliminary data.</text>
</comment>
<feature type="region of interest" description="Disordered" evidence="2">
    <location>
        <begin position="106"/>
        <end position="139"/>
    </location>
</feature>
<dbReference type="EMBL" id="JAPEUY010000019">
    <property type="protein sequence ID" value="KAJ4363668.1"/>
    <property type="molecule type" value="Genomic_DNA"/>
</dbReference>
<name>A0A9W8Y2D9_9PLEO</name>
<feature type="compositionally biased region" description="Low complexity" evidence="2">
    <location>
        <begin position="114"/>
        <end position="128"/>
    </location>
</feature>
<dbReference type="GO" id="GO:0005886">
    <property type="term" value="C:plasma membrane"/>
    <property type="evidence" value="ECO:0007669"/>
    <property type="project" value="TreeGrafter"/>
</dbReference>
<feature type="region of interest" description="Disordered" evidence="2">
    <location>
        <begin position="16"/>
        <end position="52"/>
    </location>
</feature>
<protein>
    <submittedName>
        <fullName evidence="4">Chloride channel</fullName>
    </submittedName>
</protein>
<keyword evidence="3" id="KW-1133">Transmembrane helix</keyword>
<dbReference type="OrthoDB" id="44789at2759"/>
<sequence length="324" mass="35689">MHHQCALACRKVYVEGMSSSSPSRSSPGRAEASSSRTSNGKQPAVEDDVSDEEALLADDPLERDLPEQYDDALTVQICRKANAPSRISFKRKQKATTSSSSFALPRFFSSPLGTPTRNSPVPRSSNSRLQQLRTTPRSNSSTELILNYLDTPGNAGDHLQDTKDANGLDWYVEGPGRRVGYDDLTAIDWIFEYAKERQRLRYLYAGASGILGHVKQLADASQAWIILVAAGILSGGIAAFIDVAGDWLADLKTGYCSNVDGDGRFYLNKGFCCWGIAETQECHDWNSWGEAMGIRSVGGRWIVEYIFFVLFSVSETMQETRGNC</sequence>
<feature type="compositionally biased region" description="Polar residues" evidence="2">
    <location>
        <begin position="129"/>
        <end position="139"/>
    </location>
</feature>
<evidence type="ECO:0000256" key="3">
    <source>
        <dbReference type="SAM" id="Phobius"/>
    </source>
</evidence>
<dbReference type="AlphaFoldDB" id="A0A9W8Y2D9"/>
<evidence type="ECO:0000313" key="5">
    <source>
        <dbReference type="Proteomes" id="UP001140560"/>
    </source>
</evidence>
<evidence type="ECO:0000313" key="4">
    <source>
        <dbReference type="EMBL" id="KAJ4363668.1"/>
    </source>
</evidence>
<dbReference type="PANTHER" id="PTHR45711:SF6">
    <property type="entry name" value="CHLORIDE CHANNEL PROTEIN"/>
    <property type="match status" value="1"/>
</dbReference>
<keyword evidence="3" id="KW-0472">Membrane</keyword>
<evidence type="ECO:0000256" key="2">
    <source>
        <dbReference type="SAM" id="MobiDB-lite"/>
    </source>
</evidence>
<organism evidence="4 5">
    <name type="scientific">Neocucurbitaria cava</name>
    <dbReference type="NCBI Taxonomy" id="798079"/>
    <lineage>
        <taxon>Eukaryota</taxon>
        <taxon>Fungi</taxon>
        <taxon>Dikarya</taxon>
        <taxon>Ascomycota</taxon>
        <taxon>Pezizomycotina</taxon>
        <taxon>Dothideomycetes</taxon>
        <taxon>Pleosporomycetidae</taxon>
        <taxon>Pleosporales</taxon>
        <taxon>Pleosporineae</taxon>
        <taxon>Cucurbitariaceae</taxon>
        <taxon>Neocucurbitaria</taxon>
    </lineage>
</organism>
<keyword evidence="5" id="KW-1185">Reference proteome</keyword>